<evidence type="ECO:0000313" key="2">
    <source>
        <dbReference type="Proteomes" id="UP000015104"/>
    </source>
</evidence>
<reference evidence="1" key="2">
    <citation type="submission" date="2015-06" db="UniProtKB">
        <authorList>
            <consortium name="EnsemblMetazoa"/>
        </authorList>
    </citation>
    <scope>IDENTIFICATION</scope>
</reference>
<organism evidence="1 2">
    <name type="scientific">Tetranychus urticae</name>
    <name type="common">Two-spotted spider mite</name>
    <dbReference type="NCBI Taxonomy" id="32264"/>
    <lineage>
        <taxon>Eukaryota</taxon>
        <taxon>Metazoa</taxon>
        <taxon>Ecdysozoa</taxon>
        <taxon>Arthropoda</taxon>
        <taxon>Chelicerata</taxon>
        <taxon>Arachnida</taxon>
        <taxon>Acari</taxon>
        <taxon>Acariformes</taxon>
        <taxon>Trombidiformes</taxon>
        <taxon>Prostigmata</taxon>
        <taxon>Eleutherengona</taxon>
        <taxon>Raphignathae</taxon>
        <taxon>Tetranychoidea</taxon>
        <taxon>Tetranychidae</taxon>
        <taxon>Tetranychus</taxon>
    </lineage>
</organism>
<keyword evidence="2" id="KW-1185">Reference proteome</keyword>
<dbReference type="Proteomes" id="UP000015104">
    <property type="component" value="Unassembled WGS sequence"/>
</dbReference>
<sequence>MNRDVNDPRLMDCKIKMVSTDRWLRMENMLKIEVA</sequence>
<dbReference type="EnsemblMetazoa" id="tetur01g04850.1">
    <property type="protein sequence ID" value="tetur01g04850.1"/>
    <property type="gene ID" value="tetur01g04850"/>
</dbReference>
<dbReference type="EMBL" id="CAEY01000442">
    <property type="status" value="NOT_ANNOTATED_CDS"/>
    <property type="molecule type" value="Genomic_DNA"/>
</dbReference>
<name>T1JQX5_TETUR</name>
<dbReference type="AlphaFoldDB" id="T1JQX5"/>
<proteinExistence type="predicted"/>
<evidence type="ECO:0000313" key="1">
    <source>
        <dbReference type="EnsemblMetazoa" id="tetur01g04850.1"/>
    </source>
</evidence>
<accession>T1JQX5</accession>
<protein>
    <submittedName>
        <fullName evidence="1">Uncharacterized protein</fullName>
    </submittedName>
</protein>
<reference evidence="2" key="1">
    <citation type="submission" date="2011-08" db="EMBL/GenBank/DDBJ databases">
        <authorList>
            <person name="Rombauts S."/>
        </authorList>
    </citation>
    <scope>NUCLEOTIDE SEQUENCE</scope>
    <source>
        <strain evidence="2">London</strain>
    </source>
</reference>
<dbReference type="HOGENOM" id="CLU_3369041_0_0_1"/>